<sequence>IIIHLVYTTDDGSDKESRVTIEIDTKSGSIKSNGSYIKLLRYVKEEKRHSDGLPKHVIRGLWKLIGKWKTSDFKIIGRTEKLSMSEIQFYMRHAGELKIPTITQIIYGNK</sequence>
<evidence type="ECO:0000313" key="1">
    <source>
        <dbReference type="EMBL" id="JAG27815.1"/>
    </source>
</evidence>
<dbReference type="EMBL" id="GBHO01015789">
    <property type="protein sequence ID" value="JAG27815.1"/>
    <property type="molecule type" value="Transcribed_RNA"/>
</dbReference>
<feature type="non-terminal residue" evidence="1">
    <location>
        <position position="1"/>
    </location>
</feature>
<feature type="non-terminal residue" evidence="1">
    <location>
        <position position="110"/>
    </location>
</feature>
<reference evidence="1" key="2">
    <citation type="submission" date="2014-07" db="EMBL/GenBank/DDBJ databases">
        <authorList>
            <person name="Hull J."/>
        </authorList>
    </citation>
    <scope>NUCLEOTIDE SEQUENCE</scope>
</reference>
<accession>A0A0A9YE86</accession>
<protein>
    <submittedName>
        <fullName evidence="1">Plectin</fullName>
    </submittedName>
</protein>
<name>A0A0A9YE86_LYGHE</name>
<organism evidence="1">
    <name type="scientific">Lygus hesperus</name>
    <name type="common">Western plant bug</name>
    <dbReference type="NCBI Taxonomy" id="30085"/>
    <lineage>
        <taxon>Eukaryota</taxon>
        <taxon>Metazoa</taxon>
        <taxon>Ecdysozoa</taxon>
        <taxon>Arthropoda</taxon>
        <taxon>Hexapoda</taxon>
        <taxon>Insecta</taxon>
        <taxon>Pterygota</taxon>
        <taxon>Neoptera</taxon>
        <taxon>Paraneoptera</taxon>
        <taxon>Hemiptera</taxon>
        <taxon>Heteroptera</taxon>
        <taxon>Panheteroptera</taxon>
        <taxon>Cimicomorpha</taxon>
        <taxon>Miridae</taxon>
        <taxon>Mirini</taxon>
        <taxon>Lygus</taxon>
    </lineage>
</organism>
<proteinExistence type="predicted"/>
<gene>
    <name evidence="1" type="primary">Plec_2</name>
    <name evidence="1" type="ORF">CM83_31283</name>
</gene>
<reference evidence="1" key="1">
    <citation type="journal article" date="2014" name="PLoS ONE">
        <title>Transcriptome-Based Identification of ABC Transporters in the Western Tarnished Plant Bug Lygus hesperus.</title>
        <authorList>
            <person name="Hull J.J."/>
            <person name="Chaney K."/>
            <person name="Geib S.M."/>
            <person name="Fabrick J.A."/>
            <person name="Brent C.S."/>
            <person name="Walsh D."/>
            <person name="Lavine L.C."/>
        </authorList>
    </citation>
    <scope>NUCLEOTIDE SEQUENCE</scope>
</reference>
<dbReference type="AlphaFoldDB" id="A0A0A9YE86"/>